<dbReference type="EMBL" id="JABWDY010016912">
    <property type="protein sequence ID" value="KAF5195740.1"/>
    <property type="molecule type" value="Genomic_DNA"/>
</dbReference>
<feature type="region of interest" description="Disordered" evidence="1">
    <location>
        <begin position="45"/>
        <end position="88"/>
    </location>
</feature>
<reference evidence="2 3" key="1">
    <citation type="submission" date="2020-06" db="EMBL/GenBank/DDBJ databases">
        <title>Transcriptomic and genomic resources for Thalictrum thalictroides and T. hernandezii: Facilitating candidate gene discovery in an emerging model plant lineage.</title>
        <authorList>
            <person name="Arias T."/>
            <person name="Riano-Pachon D.M."/>
            <person name="Di Stilio V.S."/>
        </authorList>
    </citation>
    <scope>NUCLEOTIDE SEQUENCE [LARGE SCALE GENOMIC DNA]</scope>
    <source>
        <strain evidence="3">cv. WT478/WT964</strain>
        <tissue evidence="2">Leaves</tissue>
    </source>
</reference>
<dbReference type="AlphaFoldDB" id="A0A7J6WGI6"/>
<sequence length="130" mass="15527">MGKRTRNSISTDLILHDCFNDVPLEMRKRIQRLNRQNRMHIITSKRTRSMVANTPTPSNPINMQRSRTKVQDRRFRSSPIPMQGNRTINHNIRVRRALFQEPTNVESNYVPRRIDVDEYENMFQQYDPGE</sequence>
<protein>
    <submittedName>
        <fullName evidence="2">Uncharacterized protein</fullName>
    </submittedName>
</protein>
<evidence type="ECO:0000313" key="2">
    <source>
        <dbReference type="EMBL" id="KAF5195740.1"/>
    </source>
</evidence>
<dbReference type="OrthoDB" id="1973143at2759"/>
<feature type="compositionally biased region" description="Polar residues" evidence="1">
    <location>
        <begin position="50"/>
        <end position="65"/>
    </location>
</feature>
<keyword evidence="3" id="KW-1185">Reference proteome</keyword>
<proteinExistence type="predicted"/>
<organism evidence="2 3">
    <name type="scientific">Thalictrum thalictroides</name>
    <name type="common">Rue-anemone</name>
    <name type="synonym">Anemone thalictroides</name>
    <dbReference type="NCBI Taxonomy" id="46969"/>
    <lineage>
        <taxon>Eukaryota</taxon>
        <taxon>Viridiplantae</taxon>
        <taxon>Streptophyta</taxon>
        <taxon>Embryophyta</taxon>
        <taxon>Tracheophyta</taxon>
        <taxon>Spermatophyta</taxon>
        <taxon>Magnoliopsida</taxon>
        <taxon>Ranunculales</taxon>
        <taxon>Ranunculaceae</taxon>
        <taxon>Thalictroideae</taxon>
        <taxon>Thalictrum</taxon>
    </lineage>
</organism>
<evidence type="ECO:0000256" key="1">
    <source>
        <dbReference type="SAM" id="MobiDB-lite"/>
    </source>
</evidence>
<comment type="caution">
    <text evidence="2">The sequence shown here is derived from an EMBL/GenBank/DDBJ whole genome shotgun (WGS) entry which is preliminary data.</text>
</comment>
<dbReference type="Proteomes" id="UP000554482">
    <property type="component" value="Unassembled WGS sequence"/>
</dbReference>
<accession>A0A7J6WGI6</accession>
<evidence type="ECO:0000313" key="3">
    <source>
        <dbReference type="Proteomes" id="UP000554482"/>
    </source>
</evidence>
<name>A0A7J6WGI6_THATH</name>
<gene>
    <name evidence="2" type="ORF">FRX31_014673</name>
</gene>